<dbReference type="InterPro" id="IPR001387">
    <property type="entry name" value="Cro/C1-type_HTH"/>
</dbReference>
<dbReference type="PROSITE" id="PS50943">
    <property type="entry name" value="HTH_CROC1"/>
    <property type="match status" value="1"/>
</dbReference>
<comment type="caution">
    <text evidence="3">The sequence shown here is derived from an EMBL/GenBank/DDBJ whole genome shotgun (WGS) entry which is preliminary data.</text>
</comment>
<sequence length="525" mass="58702">MTEVARTRGNSSRVERGEVAEVAALGNVLKELFNRLGISQNQYAHRVHLDKSAVSRYLGGQRLAPQEFIDRLVAEVEEHVGVPLQLPAKEALRNQRLEALRVCNPAEFELESLRGELARSRRETDRAHRNIEALHALLEKKESEVRHVADDLTRLRLDWGASQQGLLREIEQLRKDLVDAERLRADAERRSEDLREHVLRLEEELSERGPAEDVPLEAFKDRLLRMWEEENFPEVARELTEAAWARPLEEVAELLRWLVGQGAGLVTPETLVTDVGRLRPVDDVVRFAPEVARLGAELEDRSVRTGVLDAWVAALSSRVTERNVAVFYQGLKDLESPFRSQGELVLSRAVRRAGTPSQAVGLIRNAVDGSVAPVRLSFTASTVAGRLRTDETFPFLVALGLREAGLPGVASNILAHLSLGRFASRTRPTVEDVRFCEGVHHLDASARDALYAFMAELGRDRLMGRFADRLYRGGGDDLRPIDHLLDVLASRDALGLLAGKAEDGTPHISGELRRYVDERHPSRGQ</sequence>
<organism evidence="3 4">
    <name type="scientific">Streptomyces lateritius</name>
    <dbReference type="NCBI Taxonomy" id="67313"/>
    <lineage>
        <taxon>Bacteria</taxon>
        <taxon>Bacillati</taxon>
        <taxon>Actinomycetota</taxon>
        <taxon>Actinomycetes</taxon>
        <taxon>Kitasatosporales</taxon>
        <taxon>Streptomycetaceae</taxon>
        <taxon>Streptomyces</taxon>
    </lineage>
</organism>
<evidence type="ECO:0000313" key="3">
    <source>
        <dbReference type="EMBL" id="MFF8277205.1"/>
    </source>
</evidence>
<protein>
    <submittedName>
        <fullName evidence="3">Helix-turn-helix domain-containing protein</fullName>
    </submittedName>
</protein>
<dbReference type="EMBL" id="JBIBSM010000006">
    <property type="protein sequence ID" value="MFF8277205.1"/>
    <property type="molecule type" value="Genomic_DNA"/>
</dbReference>
<dbReference type="CDD" id="cd00093">
    <property type="entry name" value="HTH_XRE"/>
    <property type="match status" value="1"/>
</dbReference>
<accession>A0ABW6YBK4</accession>
<dbReference type="RefSeq" id="WP_391934524.1">
    <property type="nucleotide sequence ID" value="NZ_JBIBSM010000006.1"/>
</dbReference>
<dbReference type="Proteomes" id="UP001603013">
    <property type="component" value="Unassembled WGS sequence"/>
</dbReference>
<name>A0ABW6YBK4_9ACTN</name>
<feature type="coiled-coil region" evidence="1">
    <location>
        <begin position="110"/>
        <end position="204"/>
    </location>
</feature>
<gene>
    <name evidence="3" type="ORF">ACF05T_14020</name>
</gene>
<keyword evidence="1" id="KW-0175">Coiled coil</keyword>
<proteinExistence type="predicted"/>
<evidence type="ECO:0000313" key="4">
    <source>
        <dbReference type="Proteomes" id="UP001603013"/>
    </source>
</evidence>
<dbReference type="InterPro" id="IPR010982">
    <property type="entry name" value="Lambda_DNA-bd_dom_sf"/>
</dbReference>
<feature type="domain" description="HTH cro/C1-type" evidence="2">
    <location>
        <begin position="29"/>
        <end position="72"/>
    </location>
</feature>
<reference evidence="3 4" key="1">
    <citation type="submission" date="2024-10" db="EMBL/GenBank/DDBJ databases">
        <title>The Natural Products Discovery Center: Release of the First 8490 Sequenced Strains for Exploring Actinobacteria Biosynthetic Diversity.</title>
        <authorList>
            <person name="Kalkreuter E."/>
            <person name="Kautsar S.A."/>
            <person name="Yang D."/>
            <person name="Bader C.D."/>
            <person name="Teijaro C.N."/>
            <person name="Fluegel L."/>
            <person name="Davis C.M."/>
            <person name="Simpson J.R."/>
            <person name="Lauterbach L."/>
            <person name="Steele A.D."/>
            <person name="Gui C."/>
            <person name="Meng S."/>
            <person name="Li G."/>
            <person name="Viehrig K."/>
            <person name="Ye F."/>
            <person name="Su P."/>
            <person name="Kiefer A.F."/>
            <person name="Nichols A."/>
            <person name="Cepeda A.J."/>
            <person name="Yan W."/>
            <person name="Fan B."/>
            <person name="Jiang Y."/>
            <person name="Adhikari A."/>
            <person name="Zheng C.-J."/>
            <person name="Schuster L."/>
            <person name="Cowan T.M."/>
            <person name="Smanski M.J."/>
            <person name="Chevrette M.G."/>
            <person name="De Carvalho L.P.S."/>
            <person name="Shen B."/>
        </authorList>
    </citation>
    <scope>NUCLEOTIDE SEQUENCE [LARGE SCALE GENOMIC DNA]</scope>
    <source>
        <strain evidence="3 4">NPDC015755</strain>
    </source>
</reference>
<evidence type="ECO:0000256" key="1">
    <source>
        <dbReference type="SAM" id="Coils"/>
    </source>
</evidence>
<keyword evidence="4" id="KW-1185">Reference proteome</keyword>
<evidence type="ECO:0000259" key="2">
    <source>
        <dbReference type="PROSITE" id="PS50943"/>
    </source>
</evidence>
<dbReference type="SUPFAM" id="SSF47413">
    <property type="entry name" value="lambda repressor-like DNA-binding domains"/>
    <property type="match status" value="1"/>
</dbReference>